<dbReference type="KEGG" id="ovi:T265_15302"/>
<evidence type="ECO:0000313" key="2">
    <source>
        <dbReference type="Proteomes" id="UP000054324"/>
    </source>
</evidence>
<reference evidence="1 2" key="1">
    <citation type="submission" date="2013-11" db="EMBL/GenBank/DDBJ databases">
        <title>Opisthorchis viverrini - life in the bile duct.</title>
        <authorList>
            <person name="Young N.D."/>
            <person name="Nagarajan N."/>
            <person name="Lin S.J."/>
            <person name="Korhonen P.K."/>
            <person name="Jex A.R."/>
            <person name="Hall R.S."/>
            <person name="Safavi-Hemami H."/>
            <person name="Kaewkong W."/>
            <person name="Bertrand D."/>
            <person name="Gao S."/>
            <person name="Seet Q."/>
            <person name="Wongkham S."/>
            <person name="Teh B.T."/>
            <person name="Wongkham C."/>
            <person name="Intapan P.M."/>
            <person name="Maleewong W."/>
            <person name="Yang X."/>
            <person name="Hu M."/>
            <person name="Wang Z."/>
            <person name="Hofmann A."/>
            <person name="Sternberg P.W."/>
            <person name="Tan P."/>
            <person name="Wang J."/>
            <person name="Gasser R.B."/>
        </authorList>
    </citation>
    <scope>NUCLEOTIDE SEQUENCE [LARGE SCALE GENOMIC DNA]</scope>
</reference>
<sequence>MMKPLALFAASTENPFNENYFAIFELSKLPLATWDTDAAWKQIMYSTFNGGTHLRSIAVTVIHINATLPEGSTLAGKTYAEVASVLEGSRWTVVGRIGVQREAFHMDLNRVKREEISGMIYVTGINNPLRVSAKTRSEEVIEVRSFNLVKVTVMLFVPIGNQKLSAGDLPAVGSVEYNNVLEFASIYLREDLLGELGLDSSVLWAECDSLRAYGRFVIARGTAHFNTVRLTATHADLEREHLVESFNRKFKPTNLLILK</sequence>
<dbReference type="GeneID" id="20329467"/>
<organism evidence="1 2">
    <name type="scientific">Opisthorchis viverrini</name>
    <name type="common">Southeast Asian liver fluke</name>
    <dbReference type="NCBI Taxonomy" id="6198"/>
    <lineage>
        <taxon>Eukaryota</taxon>
        <taxon>Metazoa</taxon>
        <taxon>Spiralia</taxon>
        <taxon>Lophotrochozoa</taxon>
        <taxon>Platyhelminthes</taxon>
        <taxon>Trematoda</taxon>
        <taxon>Digenea</taxon>
        <taxon>Opisthorchiida</taxon>
        <taxon>Opisthorchiata</taxon>
        <taxon>Opisthorchiidae</taxon>
        <taxon>Opisthorchis</taxon>
    </lineage>
</organism>
<dbReference type="Proteomes" id="UP000054324">
    <property type="component" value="Unassembled WGS sequence"/>
</dbReference>
<keyword evidence="2" id="KW-1185">Reference proteome</keyword>
<dbReference type="OrthoDB" id="10299750at2759"/>
<dbReference type="AlphaFoldDB" id="A0A074Z0M2"/>
<evidence type="ECO:0000313" key="1">
    <source>
        <dbReference type="EMBL" id="KER20508.1"/>
    </source>
</evidence>
<proteinExistence type="predicted"/>
<accession>A0A074Z0M2</accession>
<name>A0A074Z0M2_OPIVI</name>
<feature type="non-terminal residue" evidence="1">
    <location>
        <position position="259"/>
    </location>
</feature>
<dbReference type="EMBL" id="KL597049">
    <property type="protein sequence ID" value="KER20508.1"/>
    <property type="molecule type" value="Genomic_DNA"/>
</dbReference>
<dbReference type="RefSeq" id="XP_009175744.1">
    <property type="nucleotide sequence ID" value="XM_009177480.1"/>
</dbReference>
<protein>
    <submittedName>
        <fullName evidence="1">Uncharacterized protein</fullName>
    </submittedName>
</protein>
<dbReference type="CTD" id="20329467"/>
<gene>
    <name evidence="1" type="ORF">T265_15302</name>
</gene>